<reference evidence="1 2" key="1">
    <citation type="submission" date="2016-03" db="EMBL/GenBank/DDBJ databases">
        <title>Acetic acid bacteria sequencing.</title>
        <authorList>
            <person name="Brandt J."/>
            <person name="Jakob F."/>
            <person name="Vogel R.F."/>
        </authorList>
    </citation>
    <scope>NUCLEOTIDE SEQUENCE [LARGE SCALE GENOMIC DNA]</scope>
    <source>
        <strain evidence="1 2">TMW2.1084</strain>
    </source>
</reference>
<accession>A0A1U9LH80</accession>
<dbReference type="EMBL" id="CP014687">
    <property type="protein sequence ID" value="AQT05748.1"/>
    <property type="molecule type" value="Genomic_DNA"/>
</dbReference>
<dbReference type="Proteomes" id="UP000189055">
    <property type="component" value="Chromosome"/>
</dbReference>
<protein>
    <submittedName>
        <fullName evidence="1">Uncharacterized protein</fullName>
    </submittedName>
</protein>
<dbReference type="STRING" id="1076596.A0U91_13965"/>
<sequence length="1168" mass="133038">MHQFSPHIKKVAEGAYIKQQHKIRGSIAKLKSKNSKENIKYKLEAFHYNLSNALSEARLEIDECQYGIFLGWVDRTIQALAPQYKNSPSYFSCLGGYPRKRSAIYFTRELAWVTDRLLNYVDKLIDHRIEAEIIENLIIEQKYSEALLCVRKHIENYGISYWSIKIAIFLHQQIGGLEAQKDYVKQLRGIHQRGLLSLLSYMFGIRNEDRTTFAKFSQFVESVLKKANYDDDIATYVRFQALAQIPRDSKSLASILKIEQHHNIVDLYETSVGLVQSALFSEFMEKNHEKIIFQVRRLLSIKDFRISKVIRVFEGNADQSEECPYRVTEISDALFSGQPQTALRSGRKSWKAENFDPWNLIYSCFASVALRSLEKHEYRHDRRPALTFGDLLNSIISQDEFCATSFGNLEKLSVNLVSITCGVAFKDFCDTYRIEERQNFLKFGTIGLNSRYLGVEDFDTKNDSTAARQFKSITAKYWIGIIDGDINVNTQEESVAYALHLLRSRDLESVSTTLSSSLCHTTPPLSLFSTRILLAALSDLGNQSALIHLIAHTTARNEASLPLFPIVDYLKEYKWADYRGSAQDLSALIALDAYWKLTDDDAAATLLRYAFTYQLRKSGYARPSEFTSDDYDLNSLIYYLKNICIPGVMDMAHSFTSSNDVLKERQAVCASLKELDPENAEAYDAEIYASVNSLRVIEGMQFVDSSRIHVDTGALTRWARKELEEEYNRYQDLNDAGLTEPEDLSSTIRSILDQAAVRQLYFTPNDESSAIITDIIIYLRDEFMLNSDFGLDYFLSKRIRHQSFIGLIRGPLEFSHLITTRESEFGPYKANTFWIERLQGLTEEKIKLVEQYFNEFSEEFDNALLRLKDDKLQILTSDKPLGLFDLPIFQHDVLTLRSAAKLNFEFPEFLRICYQYFWKLLEPSLVKAQQTIASELKTELTSLIEGLSTNLRDVADGHGGWHQLSMTLGATSTEVQRNLDDAARWFVRPDGNNMARKFTLEESVEIAIHSALKSHKAFHPQITRNFSGDTELSSADLLVVVDSIFIAFDNIKRHSGLNEDIEVDISCEFSAERNNLILMITNTVGSSVKCKAVEDRLERTRTAIASGVVGRLAKREGGSGFLKIAASLKSSAGGRIEFGFVDAFKFRMTLELTPAHIILAVMTPAERP</sequence>
<evidence type="ECO:0000313" key="2">
    <source>
        <dbReference type="Proteomes" id="UP000189055"/>
    </source>
</evidence>
<proteinExistence type="predicted"/>
<dbReference type="KEGG" id="aper:A0U91_13965"/>
<dbReference type="RefSeq" id="WP_077931479.1">
    <property type="nucleotide sequence ID" value="NZ_CP014687.1"/>
</dbReference>
<gene>
    <name evidence="1" type="ORF">A0U91_13965</name>
</gene>
<name>A0A1U9LH80_9PROT</name>
<dbReference type="AlphaFoldDB" id="A0A1U9LH80"/>
<organism evidence="1 2">
    <name type="scientific">Acetobacter persici</name>
    <dbReference type="NCBI Taxonomy" id="1076596"/>
    <lineage>
        <taxon>Bacteria</taxon>
        <taxon>Pseudomonadati</taxon>
        <taxon>Pseudomonadota</taxon>
        <taxon>Alphaproteobacteria</taxon>
        <taxon>Acetobacterales</taxon>
        <taxon>Acetobacteraceae</taxon>
        <taxon>Acetobacter</taxon>
    </lineage>
</organism>
<evidence type="ECO:0000313" key="1">
    <source>
        <dbReference type="EMBL" id="AQT05748.1"/>
    </source>
</evidence>
<dbReference type="GeneID" id="95618769"/>